<protein>
    <recommendedName>
        <fullName evidence="1">RAP domain-containing protein</fullName>
    </recommendedName>
</protein>
<dbReference type="InterPro" id="IPR013584">
    <property type="entry name" value="RAP"/>
</dbReference>
<dbReference type="SMART" id="SM00952">
    <property type="entry name" value="RAP"/>
    <property type="match status" value="1"/>
</dbReference>
<dbReference type="AlphaFoldDB" id="A0AAW1QKE5"/>
<dbReference type="PANTHER" id="PTHR21228">
    <property type="entry name" value="FAST LEU-RICH DOMAIN-CONTAINING"/>
    <property type="match status" value="1"/>
</dbReference>
<feature type="domain" description="RAP" evidence="1">
    <location>
        <begin position="570"/>
        <end position="629"/>
    </location>
</feature>
<dbReference type="GO" id="GO:0000963">
    <property type="term" value="P:mitochondrial RNA processing"/>
    <property type="evidence" value="ECO:0007669"/>
    <property type="project" value="TreeGrafter"/>
</dbReference>
<reference evidence="2 3" key="1">
    <citation type="journal article" date="2024" name="Nat. Commun.">
        <title>Phylogenomics reveals the evolutionary origins of lichenization in chlorophyte algae.</title>
        <authorList>
            <person name="Puginier C."/>
            <person name="Libourel C."/>
            <person name="Otte J."/>
            <person name="Skaloud P."/>
            <person name="Haon M."/>
            <person name="Grisel S."/>
            <person name="Petersen M."/>
            <person name="Berrin J.G."/>
            <person name="Delaux P.M."/>
            <person name="Dal Grande F."/>
            <person name="Keller J."/>
        </authorList>
    </citation>
    <scope>NUCLEOTIDE SEQUENCE [LARGE SCALE GENOMIC DNA]</scope>
    <source>
        <strain evidence="2 3">SAG 245.80</strain>
    </source>
</reference>
<dbReference type="Pfam" id="PF08373">
    <property type="entry name" value="RAP"/>
    <property type="match status" value="1"/>
</dbReference>
<gene>
    <name evidence="2" type="ORF">WJX81_002310</name>
</gene>
<evidence type="ECO:0000313" key="2">
    <source>
        <dbReference type="EMBL" id="KAK9821911.1"/>
    </source>
</evidence>
<dbReference type="GO" id="GO:0035770">
    <property type="term" value="C:ribonucleoprotein granule"/>
    <property type="evidence" value="ECO:0007669"/>
    <property type="project" value="TreeGrafter"/>
</dbReference>
<dbReference type="GO" id="GO:0003723">
    <property type="term" value="F:RNA binding"/>
    <property type="evidence" value="ECO:0007669"/>
    <property type="project" value="TreeGrafter"/>
</dbReference>
<organism evidence="2 3">
    <name type="scientific">Elliptochloris bilobata</name>
    <dbReference type="NCBI Taxonomy" id="381761"/>
    <lineage>
        <taxon>Eukaryota</taxon>
        <taxon>Viridiplantae</taxon>
        <taxon>Chlorophyta</taxon>
        <taxon>core chlorophytes</taxon>
        <taxon>Trebouxiophyceae</taxon>
        <taxon>Trebouxiophyceae incertae sedis</taxon>
        <taxon>Elliptochloris clade</taxon>
        <taxon>Elliptochloris</taxon>
    </lineage>
</organism>
<evidence type="ECO:0000259" key="1">
    <source>
        <dbReference type="PROSITE" id="PS51286"/>
    </source>
</evidence>
<proteinExistence type="predicted"/>
<name>A0AAW1QKE5_9CHLO</name>
<comment type="caution">
    <text evidence="2">The sequence shown here is derived from an EMBL/GenBank/DDBJ whole genome shotgun (WGS) entry which is preliminary data.</text>
</comment>
<dbReference type="PANTHER" id="PTHR21228:SF40">
    <property type="entry name" value="LD45607P"/>
    <property type="match status" value="1"/>
</dbReference>
<evidence type="ECO:0000313" key="3">
    <source>
        <dbReference type="Proteomes" id="UP001445335"/>
    </source>
</evidence>
<dbReference type="EMBL" id="JALJOU010000095">
    <property type="protein sequence ID" value="KAK9821911.1"/>
    <property type="molecule type" value="Genomic_DNA"/>
</dbReference>
<keyword evidence="3" id="KW-1185">Reference proteome</keyword>
<dbReference type="GO" id="GO:0005759">
    <property type="term" value="C:mitochondrial matrix"/>
    <property type="evidence" value="ECO:0007669"/>
    <property type="project" value="TreeGrafter"/>
</dbReference>
<dbReference type="InterPro" id="IPR050870">
    <property type="entry name" value="FAST_kinase"/>
</dbReference>
<sequence length="691" mass="76455">MHTFDEEVVCELLDILRRQNTEKAIADPLDAALLEAALARCLELLPTLSLATIAELNYCIGRNYYTLPQAGRDTLNTINEHVLQQVREGGHRKDPNGLPHIPWMCLKLGMTDEKMPLMTELLDVSADCVDKMNAEALACMVFTCGKIDYGLAPEAREAVRARALALQDTFTPLEVSTILQGFAAMQIEAPEVFSALLRRFHDFVIGKQGIPIPAYKGDPAKSFIKKFEPRHNKKLLRQLLWALAAAQAGDQLEPDVKAALSASACEGMCGETTRGLEVLIWACKRSMLDMPDVYSAAVAAIEPRLQSMLPEHLSGMTWSFLDHTLVLEPRWLQTFAAAILPAIPQQDVWTLLRVATMFSQRHHYHEPLLAAICQRMEELPIEVNFNDCMYFLMNLSNLGYDPGPQVTSMFTERFLDRLSNPTPEMDVTSVPMMDAVADMIWALAIVGRLRPAVCRTILDKAAQVGMDLTGPTMNQPNAFKLVQAVALMNAEGTHGASLLEALPRDVGEHVFLLNRSQMARSSEFVRTSSTQRAVAEVVESLGYDYVLEEPACGGLATIDICIRMRDGQKVALEVDGPSHLCANAPHRPMGPTLARNRMVAADGYRVISVSTYDWEITIPKAAKLNPASIEEVKLPYWRTLLRMLLKPGAEKLPVHEVAKRARTSIFLPHSLSLLRSPGAQAAMWLAGPSTP</sequence>
<dbReference type="Proteomes" id="UP001445335">
    <property type="component" value="Unassembled WGS sequence"/>
</dbReference>
<accession>A0AAW1QKE5</accession>
<dbReference type="GO" id="GO:0044528">
    <property type="term" value="P:regulation of mitochondrial mRNA stability"/>
    <property type="evidence" value="ECO:0007669"/>
    <property type="project" value="TreeGrafter"/>
</dbReference>
<dbReference type="PROSITE" id="PS51286">
    <property type="entry name" value="RAP"/>
    <property type="match status" value="1"/>
</dbReference>